<protein>
    <submittedName>
        <fullName evidence="2">Ribonuclease H1</fullName>
    </submittedName>
</protein>
<evidence type="ECO:0000256" key="1">
    <source>
        <dbReference type="SAM" id="MobiDB-lite"/>
    </source>
</evidence>
<keyword evidence="3" id="KW-1185">Reference proteome</keyword>
<reference evidence="2 3" key="1">
    <citation type="journal article" date="2021" name="Elife">
        <title>Chloroplast acquisition without the gene transfer in kleptoplastic sea slugs, Plakobranchus ocellatus.</title>
        <authorList>
            <person name="Maeda T."/>
            <person name="Takahashi S."/>
            <person name="Yoshida T."/>
            <person name="Shimamura S."/>
            <person name="Takaki Y."/>
            <person name="Nagai Y."/>
            <person name="Toyoda A."/>
            <person name="Suzuki Y."/>
            <person name="Arimoto A."/>
            <person name="Ishii H."/>
            <person name="Satoh N."/>
            <person name="Nishiyama T."/>
            <person name="Hasebe M."/>
            <person name="Maruyama T."/>
            <person name="Minagawa J."/>
            <person name="Obokata J."/>
            <person name="Shigenobu S."/>
        </authorList>
    </citation>
    <scope>NUCLEOTIDE SEQUENCE [LARGE SCALE GENOMIC DNA]</scope>
</reference>
<sequence length="78" mass="8870">MKQWIPLDCNIRGNAMVDEVAKEGATRKQEDKSVTFSEVKTIIKAKQKDLWTLNHPHFNQSDSLSPAHSPRTSHLVQT</sequence>
<evidence type="ECO:0000313" key="3">
    <source>
        <dbReference type="Proteomes" id="UP000762676"/>
    </source>
</evidence>
<gene>
    <name evidence="2" type="ORF">ElyMa_004515700</name>
</gene>
<evidence type="ECO:0000313" key="2">
    <source>
        <dbReference type="EMBL" id="GFR98963.1"/>
    </source>
</evidence>
<dbReference type="AlphaFoldDB" id="A0AAV4HL74"/>
<feature type="region of interest" description="Disordered" evidence="1">
    <location>
        <begin position="55"/>
        <end position="78"/>
    </location>
</feature>
<dbReference type="EMBL" id="BMAT01009118">
    <property type="protein sequence ID" value="GFR98963.1"/>
    <property type="molecule type" value="Genomic_DNA"/>
</dbReference>
<accession>A0AAV4HL74</accession>
<name>A0AAV4HL74_9GAST</name>
<proteinExistence type="predicted"/>
<organism evidence="2 3">
    <name type="scientific">Elysia marginata</name>
    <dbReference type="NCBI Taxonomy" id="1093978"/>
    <lineage>
        <taxon>Eukaryota</taxon>
        <taxon>Metazoa</taxon>
        <taxon>Spiralia</taxon>
        <taxon>Lophotrochozoa</taxon>
        <taxon>Mollusca</taxon>
        <taxon>Gastropoda</taxon>
        <taxon>Heterobranchia</taxon>
        <taxon>Euthyneura</taxon>
        <taxon>Panpulmonata</taxon>
        <taxon>Sacoglossa</taxon>
        <taxon>Placobranchoidea</taxon>
        <taxon>Plakobranchidae</taxon>
        <taxon>Elysia</taxon>
    </lineage>
</organism>
<feature type="compositionally biased region" description="Polar residues" evidence="1">
    <location>
        <begin position="57"/>
        <end position="78"/>
    </location>
</feature>
<dbReference type="Proteomes" id="UP000762676">
    <property type="component" value="Unassembled WGS sequence"/>
</dbReference>
<comment type="caution">
    <text evidence="2">The sequence shown here is derived from an EMBL/GenBank/DDBJ whole genome shotgun (WGS) entry which is preliminary data.</text>
</comment>